<dbReference type="EMBL" id="SHSD01000026">
    <property type="protein sequence ID" value="TCF10014.1"/>
    <property type="molecule type" value="Genomic_DNA"/>
</dbReference>
<dbReference type="EMBL" id="SHSV01000021">
    <property type="protein sequence ID" value="TCF45415.1"/>
    <property type="molecule type" value="Genomic_DNA"/>
</dbReference>
<comment type="caution">
    <text evidence="5">The sequence shown here is derived from an EMBL/GenBank/DDBJ whole genome shotgun (WGS) entry which is preliminary data.</text>
</comment>
<dbReference type="EMBL" id="SHTN01000023">
    <property type="protein sequence ID" value="TCF82328.1"/>
    <property type="molecule type" value="Genomic_DNA"/>
</dbReference>
<proteinExistence type="predicted"/>
<dbReference type="EMBL" id="SHTC01000017">
    <property type="protein sequence ID" value="TCF58110.1"/>
    <property type="molecule type" value="Genomic_DNA"/>
</dbReference>
<dbReference type="Proteomes" id="UP000291501">
    <property type="component" value="Unassembled WGS sequence"/>
</dbReference>
<dbReference type="EMBL" id="SHPS01000022">
    <property type="protein sequence ID" value="TCD85780.1"/>
    <property type="molecule type" value="Genomic_DNA"/>
</dbReference>
<reference evidence="7 8" key="1">
    <citation type="journal article" date="2018" name="Sci. Rep.">
        <title>Genomic diversity and distribution of Bifidobacterium longum subsp. longum across the human lifespan.</title>
        <authorList>
            <person name="Odamaki T."/>
            <person name="Bottacini F."/>
            <person name="Kato K."/>
            <person name="Mitsuyama E."/>
            <person name="Yoshida K."/>
            <person name="Horigome A."/>
            <person name="Xiao J.Z."/>
            <person name="van Sinderen D."/>
        </authorList>
    </citation>
    <scope>NUCLEOTIDE SEQUENCE [LARGE SCALE GENOMIC DNA]</scope>
    <source>
        <strain evidence="1 9">MCC10009</strain>
        <strain evidence="2 10">MCC10043</strain>
        <strain evidence="3 7">MCC10083</strain>
        <strain evidence="4 12">MCC10102</strain>
        <strain evidence="5 11">MCC10113</strain>
        <strain evidence="6 8">MCC10126</strain>
    </source>
</reference>
<dbReference type="Proteomes" id="UP000292260">
    <property type="component" value="Unassembled WGS sequence"/>
</dbReference>
<dbReference type="EMBL" id="SHQU01000026">
    <property type="protein sequence ID" value="TCE40459.1"/>
    <property type="molecule type" value="Genomic_DNA"/>
</dbReference>
<dbReference type="Proteomes" id="UP000291226">
    <property type="component" value="Unassembled WGS sequence"/>
</dbReference>
<evidence type="ECO:0000313" key="12">
    <source>
        <dbReference type="Proteomes" id="UP000292692"/>
    </source>
</evidence>
<dbReference type="Proteomes" id="UP000291881">
    <property type="component" value="Unassembled WGS sequence"/>
</dbReference>
<evidence type="ECO:0000313" key="9">
    <source>
        <dbReference type="Proteomes" id="UP000291881"/>
    </source>
</evidence>
<dbReference type="AlphaFoldDB" id="A0A0M0VPD9"/>
<evidence type="ECO:0000313" key="2">
    <source>
        <dbReference type="EMBL" id="TCE40459.1"/>
    </source>
</evidence>
<sequence>MPVVSRRAQEALYPSDRANRGMVVRAMPR</sequence>
<evidence type="ECO:0000313" key="6">
    <source>
        <dbReference type="EMBL" id="TCF82328.1"/>
    </source>
</evidence>
<evidence type="ECO:0000313" key="8">
    <source>
        <dbReference type="Proteomes" id="UP000291501"/>
    </source>
</evidence>
<name>A0A0M0VPD9_BIFLL</name>
<reference evidence="5" key="2">
    <citation type="submission" date="2019-02" db="EMBL/GenBank/DDBJ databases">
        <authorList>
            <person name="Odamaki T."/>
        </authorList>
    </citation>
    <scope>NUCLEOTIDE SEQUENCE</scope>
    <source>
        <strain evidence="1">MCC10009</strain>
        <strain evidence="2">MCC10043</strain>
        <strain evidence="3">MCC10083</strain>
        <strain evidence="4">MCC10102</strain>
        <strain evidence="5">MCC10113</strain>
        <strain evidence="6">MCC10126</strain>
    </source>
</reference>
<evidence type="ECO:0000313" key="4">
    <source>
        <dbReference type="EMBL" id="TCF45415.1"/>
    </source>
</evidence>
<accession>A0A0M0VPD9</accession>
<evidence type="ECO:0000313" key="7">
    <source>
        <dbReference type="Proteomes" id="UP000291226"/>
    </source>
</evidence>
<evidence type="ECO:0000313" key="5">
    <source>
        <dbReference type="EMBL" id="TCF58110.1"/>
    </source>
</evidence>
<dbReference type="Proteomes" id="UP000292478">
    <property type="component" value="Unassembled WGS sequence"/>
</dbReference>
<organism evidence="5 11">
    <name type="scientific">Bifidobacterium longum subsp. longum</name>
    <dbReference type="NCBI Taxonomy" id="1679"/>
    <lineage>
        <taxon>Bacteria</taxon>
        <taxon>Bacillati</taxon>
        <taxon>Actinomycetota</taxon>
        <taxon>Actinomycetes</taxon>
        <taxon>Bifidobacteriales</taxon>
        <taxon>Bifidobacteriaceae</taxon>
        <taxon>Bifidobacterium</taxon>
    </lineage>
</organism>
<evidence type="ECO:0000313" key="1">
    <source>
        <dbReference type="EMBL" id="TCD85780.1"/>
    </source>
</evidence>
<evidence type="ECO:0000313" key="11">
    <source>
        <dbReference type="Proteomes" id="UP000292478"/>
    </source>
</evidence>
<evidence type="ECO:0000313" key="3">
    <source>
        <dbReference type="EMBL" id="TCF10014.1"/>
    </source>
</evidence>
<evidence type="ECO:0000313" key="10">
    <source>
        <dbReference type="Proteomes" id="UP000292260"/>
    </source>
</evidence>
<gene>
    <name evidence="1" type="ORF">MCC10009_1069</name>
    <name evidence="2" type="ORF">MCC10043_1259</name>
    <name evidence="3" type="ORF">MCC10083_1090</name>
    <name evidence="4" type="ORF">MCC10102_1178</name>
    <name evidence="5" type="ORF">MCC10113_1147</name>
    <name evidence="6" type="ORF">MCC10126_1187</name>
</gene>
<dbReference type="Proteomes" id="UP000292692">
    <property type="component" value="Unassembled WGS sequence"/>
</dbReference>
<protein>
    <submittedName>
        <fullName evidence="5">Uncharacterized protein</fullName>
    </submittedName>
</protein>